<organism evidence="2 3">
    <name type="scientific">Streptomyces hokutonensis</name>
    <dbReference type="NCBI Taxonomy" id="1306990"/>
    <lineage>
        <taxon>Bacteria</taxon>
        <taxon>Bacillati</taxon>
        <taxon>Actinomycetota</taxon>
        <taxon>Actinomycetes</taxon>
        <taxon>Kitasatosporales</taxon>
        <taxon>Streptomycetaceae</taxon>
        <taxon>Streptomyces</taxon>
    </lineage>
</organism>
<dbReference type="Proteomes" id="UP001601303">
    <property type="component" value="Unassembled WGS sequence"/>
</dbReference>
<dbReference type="EMBL" id="JBIAHM010000003">
    <property type="protein sequence ID" value="MFE9599175.1"/>
    <property type="molecule type" value="Genomic_DNA"/>
</dbReference>
<sequence>MSGDAPYEGHNAVVVLLLILLGVVATPWLTVRGIRLLVRARTTGTRRAWLGAAAVLTWAALIGVYTWGVLHLFFFDDTEQSRACNKAVPTGQLTGYDPSFIPLRFGCRTSDGATVDASVIPSYVNPASAVLAVCAVTLTGFTRVQPKEEQK</sequence>
<dbReference type="RefSeq" id="WP_388104975.1">
    <property type="nucleotide sequence ID" value="NZ_JBIAHM010000003.1"/>
</dbReference>
<reference evidence="2 3" key="1">
    <citation type="submission" date="2024-10" db="EMBL/GenBank/DDBJ databases">
        <title>The Natural Products Discovery Center: Release of the First 8490 Sequenced Strains for Exploring Actinobacteria Biosynthetic Diversity.</title>
        <authorList>
            <person name="Kalkreuter E."/>
            <person name="Kautsar S.A."/>
            <person name="Yang D."/>
            <person name="Bader C.D."/>
            <person name="Teijaro C.N."/>
            <person name="Fluegel L."/>
            <person name="Davis C.M."/>
            <person name="Simpson J.R."/>
            <person name="Lauterbach L."/>
            <person name="Steele A.D."/>
            <person name="Gui C."/>
            <person name="Meng S."/>
            <person name="Li G."/>
            <person name="Viehrig K."/>
            <person name="Ye F."/>
            <person name="Su P."/>
            <person name="Kiefer A.F."/>
            <person name="Nichols A."/>
            <person name="Cepeda A.J."/>
            <person name="Yan W."/>
            <person name="Fan B."/>
            <person name="Jiang Y."/>
            <person name="Adhikari A."/>
            <person name="Zheng C.-J."/>
            <person name="Schuster L."/>
            <person name="Cowan T.M."/>
            <person name="Smanski M.J."/>
            <person name="Chevrette M.G."/>
            <person name="De Carvalho L.P.S."/>
            <person name="Shen B."/>
        </authorList>
    </citation>
    <scope>NUCLEOTIDE SEQUENCE [LARGE SCALE GENOMIC DNA]</scope>
    <source>
        <strain evidence="2 3">NPDC006488</strain>
    </source>
</reference>
<proteinExistence type="predicted"/>
<feature type="transmembrane region" description="Helical" evidence="1">
    <location>
        <begin position="52"/>
        <end position="75"/>
    </location>
</feature>
<comment type="caution">
    <text evidence="2">The sequence shown here is derived from an EMBL/GenBank/DDBJ whole genome shotgun (WGS) entry which is preliminary data.</text>
</comment>
<evidence type="ECO:0000256" key="1">
    <source>
        <dbReference type="SAM" id="Phobius"/>
    </source>
</evidence>
<keyword evidence="1" id="KW-0812">Transmembrane</keyword>
<feature type="transmembrane region" description="Helical" evidence="1">
    <location>
        <begin position="12"/>
        <end position="31"/>
    </location>
</feature>
<name>A0ABW6LZ63_9ACTN</name>
<evidence type="ECO:0000313" key="3">
    <source>
        <dbReference type="Proteomes" id="UP001601303"/>
    </source>
</evidence>
<keyword evidence="1" id="KW-1133">Transmembrane helix</keyword>
<keyword evidence="3" id="KW-1185">Reference proteome</keyword>
<protein>
    <submittedName>
        <fullName evidence="2">Uncharacterized protein</fullName>
    </submittedName>
</protein>
<evidence type="ECO:0000313" key="2">
    <source>
        <dbReference type="EMBL" id="MFE9599175.1"/>
    </source>
</evidence>
<accession>A0ABW6LZ63</accession>
<keyword evidence="1" id="KW-0472">Membrane</keyword>
<gene>
    <name evidence="2" type="ORF">ACFYNQ_11390</name>
</gene>